<dbReference type="Gene3D" id="3.40.462.20">
    <property type="match status" value="1"/>
</dbReference>
<proteinExistence type="inferred from homology"/>
<evidence type="ECO:0000313" key="7">
    <source>
        <dbReference type="Proteomes" id="UP000249497"/>
    </source>
</evidence>
<dbReference type="SUPFAM" id="SSF56176">
    <property type="entry name" value="FAD-binding/transporter-associated domain-like"/>
    <property type="match status" value="1"/>
</dbReference>
<dbReference type="Proteomes" id="UP000249497">
    <property type="component" value="Unassembled WGS sequence"/>
</dbReference>
<dbReference type="OrthoDB" id="2151789at2759"/>
<accession>A0A8T8WVA3</accession>
<dbReference type="EMBL" id="KZ824817">
    <property type="protein sequence ID" value="RAH79259.1"/>
    <property type="molecule type" value="Genomic_DNA"/>
</dbReference>
<dbReference type="InterPro" id="IPR016169">
    <property type="entry name" value="FAD-bd_PCMH_sub2"/>
</dbReference>
<dbReference type="GeneID" id="37174464"/>
<keyword evidence="2" id="KW-0285">Flavoprotein</keyword>
<evidence type="ECO:0000256" key="4">
    <source>
        <dbReference type="ARBA" id="ARBA00023002"/>
    </source>
</evidence>
<dbReference type="PANTHER" id="PTHR42973">
    <property type="entry name" value="BINDING OXIDOREDUCTASE, PUTATIVE (AFU_ORTHOLOGUE AFUA_1G17690)-RELATED"/>
    <property type="match status" value="1"/>
</dbReference>
<dbReference type="GO" id="GO:0050660">
    <property type="term" value="F:flavin adenine dinucleotide binding"/>
    <property type="evidence" value="ECO:0007669"/>
    <property type="project" value="InterPro"/>
</dbReference>
<feature type="domain" description="FAD linked oxidase N-terminal" evidence="5">
    <location>
        <begin position="56"/>
        <end position="126"/>
    </location>
</feature>
<dbReference type="InterPro" id="IPR036318">
    <property type="entry name" value="FAD-bd_PCMH-like_sf"/>
</dbReference>
<dbReference type="RefSeq" id="XP_025525153.1">
    <property type="nucleotide sequence ID" value="XM_025670772.1"/>
</dbReference>
<name>A0A8T8WVA3_ASPJA</name>
<gene>
    <name evidence="6" type="ORF">BO86DRAFT_381528</name>
</gene>
<evidence type="ECO:0000256" key="1">
    <source>
        <dbReference type="ARBA" id="ARBA00005466"/>
    </source>
</evidence>
<keyword evidence="4" id="KW-0560">Oxidoreductase</keyword>
<evidence type="ECO:0000256" key="3">
    <source>
        <dbReference type="ARBA" id="ARBA00022827"/>
    </source>
</evidence>
<dbReference type="Pfam" id="PF01565">
    <property type="entry name" value="FAD_binding_4"/>
    <property type="match status" value="1"/>
</dbReference>
<keyword evidence="3" id="KW-0274">FAD</keyword>
<dbReference type="InterPro" id="IPR006094">
    <property type="entry name" value="Oxid_FAD_bind_N"/>
</dbReference>
<dbReference type="InterPro" id="IPR050416">
    <property type="entry name" value="FAD-linked_Oxidoreductase"/>
</dbReference>
<keyword evidence="7" id="KW-1185">Reference proteome</keyword>
<evidence type="ECO:0000256" key="2">
    <source>
        <dbReference type="ARBA" id="ARBA00022630"/>
    </source>
</evidence>
<protein>
    <submittedName>
        <fullName evidence="6">FAD-binding domain-containing protein</fullName>
    </submittedName>
</protein>
<dbReference type="GO" id="GO:0016491">
    <property type="term" value="F:oxidoreductase activity"/>
    <property type="evidence" value="ECO:0007669"/>
    <property type="project" value="UniProtKB-KW"/>
</dbReference>
<sequence>MASVVVYAAGAVGLWAAARFYNHQPATSPTACNLLSSQLQGLVSLTHSPGYNESIACVVRPTSARDVLIIVEIMVLVHRERGEPFAIRSGGHGLSAGAANIKDGVTVDLRSISTVEVLDPLNIIVTGGCDAAIGAGGFLTGGGIGVPSVTAGWGCDDVLEYEIVVASGEILRVSADRHPDLFVALKGGLNNFGVVTQFTMRTHPIGKLWAGFTAYPGADAPRLLAAYLDFMEPANRDPHVGLIELYGWTCKHAAVYATLILLYSLPHPYPAVYQNLIDNSTVLYNTLRAMNEVDSEESGYIISRYNRRSCKDTVYYINRVG</sequence>
<evidence type="ECO:0000313" key="6">
    <source>
        <dbReference type="EMBL" id="RAH79259.1"/>
    </source>
</evidence>
<dbReference type="Gene3D" id="3.30.465.10">
    <property type="match status" value="2"/>
</dbReference>
<dbReference type="AlphaFoldDB" id="A0A8T8WVA3"/>
<comment type="similarity">
    <text evidence="1">Belongs to the oxygen-dependent FAD-linked oxidoreductase family.</text>
</comment>
<evidence type="ECO:0000259" key="5">
    <source>
        <dbReference type="Pfam" id="PF01565"/>
    </source>
</evidence>
<reference evidence="6 7" key="1">
    <citation type="submission" date="2018-02" db="EMBL/GenBank/DDBJ databases">
        <title>The genomes of Aspergillus section Nigri reveals drivers in fungal speciation.</title>
        <authorList>
            <consortium name="DOE Joint Genome Institute"/>
            <person name="Vesth T.C."/>
            <person name="Nybo J."/>
            <person name="Theobald S."/>
            <person name="Brandl J."/>
            <person name="Frisvad J.C."/>
            <person name="Nielsen K.F."/>
            <person name="Lyhne E.K."/>
            <person name="Kogle M.E."/>
            <person name="Kuo A."/>
            <person name="Riley R."/>
            <person name="Clum A."/>
            <person name="Nolan M."/>
            <person name="Lipzen A."/>
            <person name="Salamov A."/>
            <person name="Henrissat B."/>
            <person name="Wiebenga A."/>
            <person name="De vries R.P."/>
            <person name="Grigoriev I.V."/>
            <person name="Mortensen U.H."/>
            <person name="Andersen M.R."/>
            <person name="Baker S.E."/>
        </authorList>
    </citation>
    <scope>NUCLEOTIDE SEQUENCE [LARGE SCALE GENOMIC DNA]</scope>
    <source>
        <strain evidence="6 7">CBS 114.51</strain>
    </source>
</reference>
<dbReference type="PANTHER" id="PTHR42973:SF22">
    <property type="entry name" value="FAD-BINDING PCMH-TYPE DOMAIN-CONTAINING PROTEIN-RELATED"/>
    <property type="match status" value="1"/>
</dbReference>
<organism evidence="6 7">
    <name type="scientific">Aspergillus japonicus CBS 114.51</name>
    <dbReference type="NCBI Taxonomy" id="1448312"/>
    <lineage>
        <taxon>Eukaryota</taxon>
        <taxon>Fungi</taxon>
        <taxon>Dikarya</taxon>
        <taxon>Ascomycota</taxon>
        <taxon>Pezizomycotina</taxon>
        <taxon>Eurotiomycetes</taxon>
        <taxon>Eurotiomycetidae</taxon>
        <taxon>Eurotiales</taxon>
        <taxon>Aspergillaceae</taxon>
        <taxon>Aspergillus</taxon>
        <taxon>Aspergillus subgen. Circumdati</taxon>
    </lineage>
</organism>